<proteinExistence type="predicted"/>
<protein>
    <submittedName>
        <fullName evidence="1">Uncharacterized protein</fullName>
    </submittedName>
</protein>
<dbReference type="Proteomes" id="UP000724584">
    <property type="component" value="Unassembled WGS sequence"/>
</dbReference>
<sequence>MADNRQQHRTHILRCGFPFPTPLSFRPRHAVFMPSKQRCLKNKGTKRNARVPVSARTGEAPTTTQVMRCLHPRETALQPSTTDMLKVLSSNGSARSSAVAEQTGNCLPNLDIFPRVDYDFDMGTFDFLLDTPAIPNQLNRPPLATTTTIDHFPGLPLSPLTPMPLFPMASKKPGFTGFHISYQRLQYVLEALMNAPKQMAHENTLPWCHPQLYRDATPRAMQDAQACSALYAARNRANAAAVRRIVEARVADLIATLPPLPPAPVSETETTTTTTTTTTETETPTPTLARAHALILYQIMQLFDGDPAARAAAENTMPYLDVMVKALAPVAAEDQPGPFLPDDAQNGGGGGGGGGVDCSGVGEADGVADEGVVVVLSVVADCGADLL</sequence>
<comment type="caution">
    <text evidence="1">The sequence shown here is derived from an EMBL/GenBank/DDBJ whole genome shotgun (WGS) entry which is preliminary data.</text>
</comment>
<evidence type="ECO:0000313" key="2">
    <source>
        <dbReference type="Proteomes" id="UP000724584"/>
    </source>
</evidence>
<dbReference type="EMBL" id="JAGIZQ010000003">
    <property type="protein sequence ID" value="KAH6636010.1"/>
    <property type="molecule type" value="Genomic_DNA"/>
</dbReference>
<name>A0ACB7PDD5_9PEZI</name>
<gene>
    <name evidence="1" type="ORF">F5144DRAFT_619479</name>
</gene>
<accession>A0ACB7PDD5</accession>
<reference evidence="1 2" key="1">
    <citation type="journal article" date="2021" name="Nat. Commun.">
        <title>Genetic determinants of endophytism in the Arabidopsis root mycobiome.</title>
        <authorList>
            <person name="Mesny F."/>
            <person name="Miyauchi S."/>
            <person name="Thiergart T."/>
            <person name="Pickel B."/>
            <person name="Atanasova L."/>
            <person name="Karlsson M."/>
            <person name="Huettel B."/>
            <person name="Barry K.W."/>
            <person name="Haridas S."/>
            <person name="Chen C."/>
            <person name="Bauer D."/>
            <person name="Andreopoulos W."/>
            <person name="Pangilinan J."/>
            <person name="LaButti K."/>
            <person name="Riley R."/>
            <person name="Lipzen A."/>
            <person name="Clum A."/>
            <person name="Drula E."/>
            <person name="Henrissat B."/>
            <person name="Kohler A."/>
            <person name="Grigoriev I.V."/>
            <person name="Martin F.M."/>
            <person name="Hacquard S."/>
        </authorList>
    </citation>
    <scope>NUCLEOTIDE SEQUENCE [LARGE SCALE GENOMIC DNA]</scope>
    <source>
        <strain evidence="1 2">MPI-SDFR-AT-0079</strain>
    </source>
</reference>
<keyword evidence="2" id="KW-1185">Reference proteome</keyword>
<organism evidence="1 2">
    <name type="scientific">Chaetomium tenue</name>
    <dbReference type="NCBI Taxonomy" id="1854479"/>
    <lineage>
        <taxon>Eukaryota</taxon>
        <taxon>Fungi</taxon>
        <taxon>Dikarya</taxon>
        <taxon>Ascomycota</taxon>
        <taxon>Pezizomycotina</taxon>
        <taxon>Sordariomycetes</taxon>
        <taxon>Sordariomycetidae</taxon>
        <taxon>Sordariales</taxon>
        <taxon>Chaetomiaceae</taxon>
        <taxon>Chaetomium</taxon>
    </lineage>
</organism>
<evidence type="ECO:0000313" key="1">
    <source>
        <dbReference type="EMBL" id="KAH6636010.1"/>
    </source>
</evidence>